<dbReference type="PANTHER" id="PTHR34477:SF5">
    <property type="entry name" value="BSL5627 PROTEIN"/>
    <property type="match status" value="1"/>
</dbReference>
<dbReference type="Proteomes" id="UP000296159">
    <property type="component" value="Unassembled WGS sequence"/>
</dbReference>
<name>A0A2U1TJE0_9GAMM</name>
<dbReference type="PANTHER" id="PTHR34477">
    <property type="entry name" value="UPF0213 PROTEIN YHBQ"/>
    <property type="match status" value="1"/>
</dbReference>
<dbReference type="SUPFAM" id="SSF82771">
    <property type="entry name" value="GIY-YIG endonuclease"/>
    <property type="match status" value="1"/>
</dbReference>
<dbReference type="RefSeq" id="WP_136168801.1">
    <property type="nucleotide sequence ID" value="NZ_KZ819112.1"/>
</dbReference>
<dbReference type="CDD" id="cd10448">
    <property type="entry name" value="GIY-YIG_unchar_3"/>
    <property type="match status" value="1"/>
</dbReference>
<dbReference type="InterPro" id="IPR000305">
    <property type="entry name" value="GIY-YIG_endonuc"/>
</dbReference>
<evidence type="ECO:0000313" key="3">
    <source>
        <dbReference type="EMBL" id="PWC09524.1"/>
    </source>
</evidence>
<comment type="caution">
    <text evidence="3">The sequence shown here is derived from an EMBL/GenBank/DDBJ whole genome shotgun (WGS) entry which is preliminary data.</text>
</comment>
<dbReference type="PROSITE" id="PS50164">
    <property type="entry name" value="GIY_YIG"/>
    <property type="match status" value="1"/>
</dbReference>
<evidence type="ECO:0000259" key="2">
    <source>
        <dbReference type="PROSITE" id="PS50164"/>
    </source>
</evidence>
<dbReference type="Gene3D" id="3.40.1440.10">
    <property type="entry name" value="GIY-YIG endonuclease"/>
    <property type="match status" value="1"/>
</dbReference>
<evidence type="ECO:0000313" key="4">
    <source>
        <dbReference type="Proteomes" id="UP000296159"/>
    </source>
</evidence>
<protein>
    <submittedName>
        <fullName evidence="3">GIY-YIG nuclease</fullName>
    </submittedName>
</protein>
<reference evidence="3 4" key="1">
    <citation type="submission" date="2018-04" db="EMBL/GenBank/DDBJ databases">
        <title>Brenneria corticis sp.nov.</title>
        <authorList>
            <person name="Li Y."/>
        </authorList>
    </citation>
    <scope>NUCLEOTIDE SEQUENCE [LARGE SCALE GENOMIC DNA]</scope>
    <source>
        <strain evidence="3 4">CFCC 11842</strain>
    </source>
</reference>
<keyword evidence="4" id="KW-1185">Reference proteome</keyword>
<feature type="domain" description="GIY-YIG" evidence="2">
    <location>
        <begin position="3"/>
        <end position="79"/>
    </location>
</feature>
<organism evidence="3 4">
    <name type="scientific">Brenneria corticis</name>
    <dbReference type="NCBI Taxonomy" id="2173106"/>
    <lineage>
        <taxon>Bacteria</taxon>
        <taxon>Pseudomonadati</taxon>
        <taxon>Pseudomonadota</taxon>
        <taxon>Gammaproteobacteria</taxon>
        <taxon>Enterobacterales</taxon>
        <taxon>Pectobacteriaceae</taxon>
        <taxon>Brenneria</taxon>
    </lineage>
</organism>
<sequence>MSKQPCIYILTNKPYGSLYIGVSSHLTKRIWQHKNRITGGFTQKYHLHMLVYYEYFKDMNNAILREKQMKKWKRAWKIRLVESINPRWDDLYHHII</sequence>
<proteinExistence type="inferred from homology"/>
<accession>A0A2U1TJE0</accession>
<dbReference type="InterPro" id="IPR050190">
    <property type="entry name" value="UPF0213_domain"/>
</dbReference>
<dbReference type="Pfam" id="PF01541">
    <property type="entry name" value="GIY-YIG"/>
    <property type="match status" value="1"/>
</dbReference>
<gene>
    <name evidence="3" type="ORF">DDT56_23740</name>
</gene>
<dbReference type="EMBL" id="QDKH01000050">
    <property type="protein sequence ID" value="PWC09524.1"/>
    <property type="molecule type" value="Genomic_DNA"/>
</dbReference>
<comment type="similarity">
    <text evidence="1">Belongs to the UPF0213 family.</text>
</comment>
<dbReference type="InterPro" id="IPR035901">
    <property type="entry name" value="GIY-YIG_endonuc_sf"/>
</dbReference>
<dbReference type="AlphaFoldDB" id="A0A2U1TJE0"/>
<evidence type="ECO:0000256" key="1">
    <source>
        <dbReference type="ARBA" id="ARBA00007435"/>
    </source>
</evidence>